<feature type="region of interest" description="Disordered" evidence="13">
    <location>
        <begin position="1"/>
        <end position="32"/>
    </location>
</feature>
<dbReference type="InterPro" id="IPR046452">
    <property type="entry name" value="HgmA_N"/>
</dbReference>
<evidence type="ECO:0000256" key="11">
    <source>
        <dbReference type="PIRSR" id="PIRSR605708-1"/>
    </source>
</evidence>
<keyword evidence="10" id="KW-0585">Phenylalanine catabolism</keyword>
<dbReference type="GO" id="GO:0006559">
    <property type="term" value="P:L-phenylalanine catabolic process"/>
    <property type="evidence" value="ECO:0007669"/>
    <property type="project" value="UniProtKB-UniPathway"/>
</dbReference>
<dbReference type="UniPathway" id="UPA00139">
    <property type="reaction ID" value="UER00339"/>
</dbReference>
<evidence type="ECO:0000256" key="12">
    <source>
        <dbReference type="PIRSR" id="PIRSR605708-2"/>
    </source>
</evidence>
<evidence type="ECO:0000256" key="1">
    <source>
        <dbReference type="ARBA" id="ARBA00001962"/>
    </source>
</evidence>
<keyword evidence="8" id="KW-0560">Oxidoreductase</keyword>
<feature type="binding site" evidence="12">
    <location>
        <position position="346"/>
    </location>
    <ligand>
        <name>homogentisate</name>
        <dbReference type="ChEBI" id="CHEBI:16169"/>
    </ligand>
</feature>
<evidence type="ECO:0000256" key="8">
    <source>
        <dbReference type="ARBA" id="ARBA00023002"/>
    </source>
</evidence>
<dbReference type="InParanoid" id="A0A316YCK6"/>
<dbReference type="OrthoDB" id="1689029at2759"/>
<sequence>MDLKYQNGFGNHFESEAEPGSLPKRGNAPQRPAHGLYAEQVSGTAFTAPRHKNQRSWLYRIRPSVQHMPMAPYAHPRLVASFHSFSPSIEATPQQLRWDPLAVADEAQHDFVDGLSTLGGAGDSQVKDGLAIHFYSFTRNMDRKSFYNSDGDMLIVPVTGELLVRTEFGRLHVPPLHICVVQRGLKFSVDGVAAQSAAGAAGAAASACRGFVCEVFKGHFELPELGPIGANGLANAKDFESPVAAYDDDVEEEHLVVNKFLGGLFQYRQAHSPYDVVAYSGNYVPYRYDLRKFNTIGSISFDHPDPSIFTVLTCPSDSAGTAIADFVIFPPRWLVAEDTFRPPYFHRNCMSEFMGNIVGTYDAKATGFLPGGASLHNMNSAHGPDADTFAKASTAELKPVKVGEGSMSFMFESAYQLATTKWAIRESGKLQQDYWKAWQGLEKHFVAPGPAP</sequence>
<evidence type="ECO:0000259" key="14">
    <source>
        <dbReference type="Pfam" id="PF04209"/>
    </source>
</evidence>
<organism evidence="16 17">
    <name type="scientific">Acaromyces ingoldii</name>
    <dbReference type="NCBI Taxonomy" id="215250"/>
    <lineage>
        <taxon>Eukaryota</taxon>
        <taxon>Fungi</taxon>
        <taxon>Dikarya</taxon>
        <taxon>Basidiomycota</taxon>
        <taxon>Ustilaginomycotina</taxon>
        <taxon>Exobasidiomycetes</taxon>
        <taxon>Exobasidiales</taxon>
        <taxon>Cryptobasidiaceae</taxon>
        <taxon>Acaromyces</taxon>
    </lineage>
</organism>
<dbReference type="RefSeq" id="XP_025374424.1">
    <property type="nucleotide sequence ID" value="XM_025522887.1"/>
</dbReference>
<dbReference type="STRING" id="215250.A0A316YCK6"/>
<comment type="similarity">
    <text evidence="3">Belongs to the homogentisate dioxygenase family.</text>
</comment>
<dbReference type="EMBL" id="KZ819641">
    <property type="protein sequence ID" value="PWN87226.1"/>
    <property type="molecule type" value="Genomic_DNA"/>
</dbReference>
<dbReference type="InterPro" id="IPR046451">
    <property type="entry name" value="HgmA_C"/>
</dbReference>
<keyword evidence="7 16" id="KW-0223">Dioxygenase</keyword>
<dbReference type="Pfam" id="PF20510">
    <property type="entry name" value="HgmA_N"/>
    <property type="match status" value="1"/>
</dbReference>
<evidence type="ECO:0000256" key="10">
    <source>
        <dbReference type="ARBA" id="ARBA00023232"/>
    </source>
</evidence>
<dbReference type="PANTHER" id="PTHR11056">
    <property type="entry name" value="HOMOGENTISATE 1,2-DIOXYGENASE"/>
    <property type="match status" value="1"/>
</dbReference>
<evidence type="ECO:0000256" key="13">
    <source>
        <dbReference type="SAM" id="MobiDB-lite"/>
    </source>
</evidence>
<dbReference type="NCBIfam" id="TIGR01015">
    <property type="entry name" value="hmgA"/>
    <property type="match status" value="1"/>
</dbReference>
<evidence type="ECO:0000256" key="4">
    <source>
        <dbReference type="ARBA" id="ARBA00013127"/>
    </source>
</evidence>
<feature type="binding site" evidence="12">
    <location>
        <position position="382"/>
    </location>
    <ligand>
        <name>homogentisate</name>
        <dbReference type="ChEBI" id="CHEBI:16169"/>
    </ligand>
</feature>
<keyword evidence="5 12" id="KW-0479">Metal-binding</keyword>
<evidence type="ECO:0000256" key="3">
    <source>
        <dbReference type="ARBA" id="ARBA00007757"/>
    </source>
</evidence>
<feature type="binding site" evidence="12">
    <location>
        <position position="382"/>
    </location>
    <ligand>
        <name>Fe cation</name>
        <dbReference type="ChEBI" id="CHEBI:24875"/>
    </ligand>
</feature>
<reference evidence="16 17" key="1">
    <citation type="journal article" date="2018" name="Mol. Biol. Evol.">
        <title>Broad Genomic Sampling Reveals a Smut Pathogenic Ancestry of the Fungal Clade Ustilaginomycotina.</title>
        <authorList>
            <person name="Kijpornyongpan T."/>
            <person name="Mondo S.J."/>
            <person name="Barry K."/>
            <person name="Sandor L."/>
            <person name="Lee J."/>
            <person name="Lipzen A."/>
            <person name="Pangilinan J."/>
            <person name="LaButti K."/>
            <person name="Hainaut M."/>
            <person name="Henrissat B."/>
            <person name="Grigoriev I.V."/>
            <person name="Spatafora J.W."/>
            <person name="Aime M.C."/>
        </authorList>
    </citation>
    <scope>NUCLEOTIDE SEQUENCE [LARGE SCALE GENOMIC DNA]</scope>
    <source>
        <strain evidence="16 17">MCA 4198</strain>
    </source>
</reference>
<dbReference type="InterPro" id="IPR014710">
    <property type="entry name" value="RmlC-like_jellyroll"/>
</dbReference>
<dbReference type="InterPro" id="IPR005708">
    <property type="entry name" value="Homogentis_dOase"/>
</dbReference>
<evidence type="ECO:0000256" key="7">
    <source>
        <dbReference type="ARBA" id="ARBA00022964"/>
    </source>
</evidence>
<dbReference type="Pfam" id="PF04209">
    <property type="entry name" value="HgmA_C"/>
    <property type="match status" value="1"/>
</dbReference>
<dbReference type="InterPro" id="IPR011051">
    <property type="entry name" value="RmlC_Cupin_sf"/>
</dbReference>
<dbReference type="FunFam" id="2.60.120.10:FF:000053">
    <property type="entry name" value="Homogentisate 1,2-dioxygenase"/>
    <property type="match status" value="1"/>
</dbReference>
<proteinExistence type="inferred from homology"/>
<evidence type="ECO:0000256" key="6">
    <source>
        <dbReference type="ARBA" id="ARBA00022878"/>
    </source>
</evidence>
<comment type="pathway">
    <text evidence="2">Amino-acid degradation; L-phenylalanine degradation; acetoacetate and fumarate from L-phenylalanine: step 4/6.</text>
</comment>
<feature type="domain" description="Homogentisate 1,2-dioxygenase N-terminal" evidence="15">
    <location>
        <begin position="4"/>
        <end position="290"/>
    </location>
</feature>
<feature type="active site" description="Proton acceptor" evidence="11">
    <location>
        <position position="303"/>
    </location>
</feature>
<evidence type="ECO:0000256" key="2">
    <source>
        <dbReference type="ARBA" id="ARBA00004704"/>
    </source>
</evidence>
<feature type="binding site" evidence="12">
    <location>
        <position position="352"/>
    </location>
    <ligand>
        <name>Fe cation</name>
        <dbReference type="ChEBI" id="CHEBI:24875"/>
    </ligand>
</feature>
<dbReference type="GO" id="GO:0046872">
    <property type="term" value="F:metal ion binding"/>
    <property type="evidence" value="ECO:0007669"/>
    <property type="project" value="UniProtKB-KW"/>
</dbReference>
<evidence type="ECO:0000313" key="17">
    <source>
        <dbReference type="Proteomes" id="UP000245768"/>
    </source>
</evidence>
<dbReference type="CDD" id="cd07000">
    <property type="entry name" value="cupin_HGO_N"/>
    <property type="match status" value="1"/>
</dbReference>
<comment type="cofactor">
    <cofactor evidence="1 12">
        <name>Fe cation</name>
        <dbReference type="ChEBI" id="CHEBI:24875"/>
    </cofactor>
</comment>
<dbReference type="GO" id="GO:0005737">
    <property type="term" value="C:cytoplasm"/>
    <property type="evidence" value="ECO:0007669"/>
    <property type="project" value="TreeGrafter"/>
</dbReference>
<evidence type="ECO:0000313" key="16">
    <source>
        <dbReference type="EMBL" id="PWN87226.1"/>
    </source>
</evidence>
<feature type="domain" description="Homogentisate 1,2-dioxygenase C-terminal" evidence="14">
    <location>
        <begin position="291"/>
        <end position="445"/>
    </location>
</feature>
<keyword evidence="6" id="KW-0828">Tyrosine catabolism</keyword>
<dbReference type="GeneID" id="37044803"/>
<feature type="binding site" evidence="12">
    <location>
        <position position="361"/>
    </location>
    <ligand>
        <name>homogentisate</name>
        <dbReference type="ChEBI" id="CHEBI:16169"/>
    </ligand>
</feature>
<name>A0A316YCK6_9BASI</name>
<dbReference type="GO" id="GO:0006572">
    <property type="term" value="P:L-tyrosine catabolic process"/>
    <property type="evidence" value="ECO:0007669"/>
    <property type="project" value="UniProtKB-KW"/>
</dbReference>
<protein>
    <recommendedName>
        <fullName evidence="4">homogentisate 1,2-dioxygenase</fullName>
        <ecNumber evidence="4">1.13.11.5</ecNumber>
    </recommendedName>
</protein>
<dbReference type="Gene3D" id="2.60.120.10">
    <property type="entry name" value="Jelly Rolls"/>
    <property type="match status" value="1"/>
</dbReference>
<dbReference type="AlphaFoldDB" id="A0A316YCK6"/>
<evidence type="ECO:0000256" key="9">
    <source>
        <dbReference type="ARBA" id="ARBA00023004"/>
    </source>
</evidence>
<accession>A0A316YCK6</accession>
<keyword evidence="9 12" id="KW-0408">Iron</keyword>
<evidence type="ECO:0000259" key="15">
    <source>
        <dbReference type="Pfam" id="PF20510"/>
    </source>
</evidence>
<gene>
    <name evidence="16" type="ORF">FA10DRAFT_269812</name>
</gene>
<dbReference type="SUPFAM" id="SSF51182">
    <property type="entry name" value="RmlC-like cupins"/>
    <property type="match status" value="1"/>
</dbReference>
<dbReference type="EC" id="1.13.11.5" evidence="4"/>
<keyword evidence="17" id="KW-1185">Reference proteome</keyword>
<dbReference type="PANTHER" id="PTHR11056:SF0">
    <property type="entry name" value="HOMOGENTISATE 1,2-DIOXYGENASE"/>
    <property type="match status" value="1"/>
</dbReference>
<evidence type="ECO:0000256" key="5">
    <source>
        <dbReference type="ARBA" id="ARBA00022723"/>
    </source>
</evidence>
<dbReference type="GO" id="GO:0004411">
    <property type="term" value="F:homogentisate 1,2-dioxygenase activity"/>
    <property type="evidence" value="ECO:0007669"/>
    <property type="project" value="UniProtKB-EC"/>
</dbReference>
<dbReference type="Proteomes" id="UP000245768">
    <property type="component" value="Unassembled WGS sequence"/>
</dbReference>